<dbReference type="RefSeq" id="WP_224033257.1">
    <property type="nucleotide sequence ID" value="NZ_AP024849.1"/>
</dbReference>
<organism evidence="1 2">
    <name type="scientific">Clostridium gelidum</name>
    <dbReference type="NCBI Taxonomy" id="704125"/>
    <lineage>
        <taxon>Bacteria</taxon>
        <taxon>Bacillati</taxon>
        <taxon>Bacillota</taxon>
        <taxon>Clostridia</taxon>
        <taxon>Eubacteriales</taxon>
        <taxon>Clostridiaceae</taxon>
        <taxon>Clostridium</taxon>
    </lineage>
</organism>
<reference evidence="2" key="1">
    <citation type="submission" date="2021-07" db="EMBL/GenBank/DDBJ databases">
        <title>Complete genome sequencing of a Clostridium isolate.</title>
        <authorList>
            <person name="Ueki A."/>
            <person name="Tonouchi A."/>
        </authorList>
    </citation>
    <scope>NUCLEOTIDE SEQUENCE [LARGE SCALE GENOMIC DNA]</scope>
    <source>
        <strain evidence="2">C5S11</strain>
    </source>
</reference>
<sequence>MKNKLKDNQEEVLKLCSEGKSIMGVGLETIEFNKLTDLQKELLEECLEGESIEEVGVKNAKSNLFELYENEIWWNYNATPSDCMEAFHEVERYLNALGDKEVRQKALIGDFYEMCTKSQWNIDSFAGEGSNCKDISTVPKEHVAWDQLGIRYGFTESEVYQVLKHNRETKELETLLNSPMEYGRVAYFARFSNVDERGRITLQFIDSNDNKSLIKLEVEYTDDHLDLIQRLISKTYADYINPYSKEVNSLKEFSIRKTESLKRWIQKGNQDKVNKINSDMIEKFDRVEDAKSKKSFYKQFVNMLYSVKGDLEMKIA</sequence>
<keyword evidence="2" id="KW-1185">Reference proteome</keyword>
<name>A0ABM7TCM9_9CLOT</name>
<gene>
    <name evidence="1" type="ORF">psyc5s11_29250</name>
</gene>
<proteinExistence type="predicted"/>
<evidence type="ECO:0000313" key="1">
    <source>
        <dbReference type="EMBL" id="BCZ46858.1"/>
    </source>
</evidence>
<accession>A0ABM7TCM9</accession>
<dbReference type="Proteomes" id="UP000824633">
    <property type="component" value="Chromosome"/>
</dbReference>
<dbReference type="EMBL" id="AP024849">
    <property type="protein sequence ID" value="BCZ46858.1"/>
    <property type="molecule type" value="Genomic_DNA"/>
</dbReference>
<protein>
    <submittedName>
        <fullName evidence="1">Uncharacterized protein</fullName>
    </submittedName>
</protein>
<evidence type="ECO:0000313" key="2">
    <source>
        <dbReference type="Proteomes" id="UP000824633"/>
    </source>
</evidence>